<dbReference type="InterPro" id="IPR004038">
    <property type="entry name" value="Ribosomal_eL8/eL30/eS12/Gad45"/>
</dbReference>
<dbReference type="GO" id="GO:1990904">
    <property type="term" value="C:ribonucleoprotein complex"/>
    <property type="evidence" value="ECO:0007669"/>
    <property type="project" value="UniProtKB-KW"/>
</dbReference>
<dbReference type="Pfam" id="PF01248">
    <property type="entry name" value="Ribosomal_L7Ae"/>
    <property type="match status" value="1"/>
</dbReference>
<evidence type="ECO:0000256" key="1">
    <source>
        <dbReference type="ARBA" id="ARBA00007337"/>
    </source>
</evidence>
<dbReference type="SUPFAM" id="SSF55315">
    <property type="entry name" value="L30e-like"/>
    <property type="match status" value="1"/>
</dbReference>
<sequence length="297" mass="32791">MLHLQESTPAKVAPKVPKAVLKEVETSDEDVAPAKKVTPIEPAPANAALKRKNGETAFDKNEPSAKKADTRRKSEPFRRVTGSINDIPENVRDNSYQNKADPWGAKANEDLKRVQGKNFRHEKTKKKRGSYAGGKISLEMKAETVDVSMNESAVDQTGPSTDKDVYAELCGVVNDIAQPLANRKLAKKLYKLVKKAAADKSTIRQGVVDILKAMRKNEKGIMILAGNVSPIDIYSHIPVLCEDNNIPYVFTPSREHLGLATGHRRPAIVLMVKRSEEYGELYDELHEIVSNLVIEGA</sequence>
<dbReference type="Proteomes" id="UP000887577">
    <property type="component" value="Unplaced"/>
</dbReference>
<comment type="similarity">
    <text evidence="1">Belongs to the eukaryotic ribosomal protein eL8 family.</text>
</comment>
<dbReference type="Gene3D" id="3.30.1330.30">
    <property type="match status" value="1"/>
</dbReference>
<keyword evidence="2" id="KW-0687">Ribonucleoprotein</keyword>
<keyword evidence="6" id="KW-1185">Reference proteome</keyword>
<evidence type="ECO:0000313" key="6">
    <source>
        <dbReference type="Proteomes" id="UP000887577"/>
    </source>
</evidence>
<feature type="region of interest" description="Disordered" evidence="3">
    <location>
        <begin position="24"/>
        <end position="76"/>
    </location>
</feature>
<accession>A0A914YUX9</accession>
<dbReference type="Pfam" id="PF05022">
    <property type="entry name" value="SRP40_C"/>
    <property type="match status" value="1"/>
</dbReference>
<organism evidence="6 7">
    <name type="scientific">Panagrolaimus superbus</name>
    <dbReference type="NCBI Taxonomy" id="310955"/>
    <lineage>
        <taxon>Eukaryota</taxon>
        <taxon>Metazoa</taxon>
        <taxon>Ecdysozoa</taxon>
        <taxon>Nematoda</taxon>
        <taxon>Chromadorea</taxon>
        <taxon>Rhabditida</taxon>
        <taxon>Tylenchina</taxon>
        <taxon>Panagrolaimomorpha</taxon>
        <taxon>Panagrolaimoidea</taxon>
        <taxon>Panagrolaimidae</taxon>
        <taxon>Panagrolaimus</taxon>
    </lineage>
</organism>
<dbReference type="AlphaFoldDB" id="A0A914YUX9"/>
<dbReference type="InterPro" id="IPR007718">
    <property type="entry name" value="Srp40_C"/>
</dbReference>
<name>A0A914YUX9_9BILA</name>
<protein>
    <submittedName>
        <fullName evidence="7">Ribonucloprotein</fullName>
    </submittedName>
</protein>
<evidence type="ECO:0000259" key="5">
    <source>
        <dbReference type="Pfam" id="PF05022"/>
    </source>
</evidence>
<dbReference type="PRINTS" id="PR00881">
    <property type="entry name" value="L7ARS6FAMILY"/>
</dbReference>
<dbReference type="PANTHER" id="PTHR23216:SF1">
    <property type="entry name" value="NUCLEOLAR AND COILED-BODY PHOSPHOPROTEIN 1"/>
    <property type="match status" value="1"/>
</dbReference>
<dbReference type="PANTHER" id="PTHR23216">
    <property type="entry name" value="NUCLEOLAR AND COILED-BODY PHOSPHOPROTEIN 1"/>
    <property type="match status" value="1"/>
</dbReference>
<evidence type="ECO:0000256" key="3">
    <source>
        <dbReference type="SAM" id="MobiDB-lite"/>
    </source>
</evidence>
<feature type="domain" description="Ribosomal protein eL8/eL30/eS12/Gadd45" evidence="4">
    <location>
        <begin position="188"/>
        <end position="280"/>
    </location>
</feature>
<proteinExistence type="inferred from homology"/>
<reference evidence="7" key="1">
    <citation type="submission" date="2022-11" db="UniProtKB">
        <authorList>
            <consortium name="WormBaseParasite"/>
        </authorList>
    </citation>
    <scope>IDENTIFICATION</scope>
</reference>
<feature type="compositionally biased region" description="Basic and acidic residues" evidence="3">
    <location>
        <begin position="52"/>
        <end position="76"/>
    </location>
</feature>
<dbReference type="InterPro" id="IPR018492">
    <property type="entry name" value="Ribosomal_eL8/Nhp2"/>
</dbReference>
<dbReference type="GO" id="GO:0005730">
    <property type="term" value="C:nucleolus"/>
    <property type="evidence" value="ECO:0007669"/>
    <property type="project" value="InterPro"/>
</dbReference>
<evidence type="ECO:0000259" key="4">
    <source>
        <dbReference type="Pfam" id="PF01248"/>
    </source>
</evidence>
<dbReference type="WBParaSite" id="PSU_v2.g4415.t1">
    <property type="protein sequence ID" value="PSU_v2.g4415.t1"/>
    <property type="gene ID" value="PSU_v2.g4415"/>
</dbReference>
<evidence type="ECO:0000313" key="7">
    <source>
        <dbReference type="WBParaSite" id="PSU_v2.g4415.t1"/>
    </source>
</evidence>
<evidence type="ECO:0000256" key="2">
    <source>
        <dbReference type="ARBA" id="ARBA00023274"/>
    </source>
</evidence>
<dbReference type="InterPro" id="IPR039191">
    <property type="entry name" value="Nopp140-like"/>
</dbReference>
<feature type="domain" description="Srp40 C-terminal" evidence="5">
    <location>
        <begin position="76"/>
        <end position="139"/>
    </location>
</feature>
<dbReference type="InterPro" id="IPR029064">
    <property type="entry name" value="Ribosomal_eL30-like_sf"/>
</dbReference>